<dbReference type="OrthoDB" id="407355at2759"/>
<keyword evidence="6" id="KW-0175">Coiled coil</keyword>
<dbReference type="AlphaFoldDB" id="A0A1G4MFK2"/>
<comment type="similarity">
    <text evidence="1">Belongs to the RRF family.</text>
</comment>
<evidence type="ECO:0000256" key="3">
    <source>
        <dbReference type="ARBA" id="ARBA00022917"/>
    </source>
</evidence>
<dbReference type="Gene3D" id="1.10.132.20">
    <property type="entry name" value="Ribosome-recycling factor"/>
    <property type="match status" value="1"/>
</dbReference>
<evidence type="ECO:0000256" key="2">
    <source>
        <dbReference type="ARBA" id="ARBA00020581"/>
    </source>
</evidence>
<feature type="coiled-coil region" evidence="6">
    <location>
        <begin position="194"/>
        <end position="232"/>
    </location>
</feature>
<dbReference type="GO" id="GO:0005739">
    <property type="term" value="C:mitochondrion"/>
    <property type="evidence" value="ECO:0007669"/>
    <property type="project" value="TreeGrafter"/>
</dbReference>
<evidence type="ECO:0000256" key="6">
    <source>
        <dbReference type="SAM" id="Coils"/>
    </source>
</evidence>
<dbReference type="STRING" id="4955.A0A1G4MFK2"/>
<dbReference type="Gene3D" id="3.30.1360.40">
    <property type="match status" value="1"/>
</dbReference>
<evidence type="ECO:0000313" key="9">
    <source>
        <dbReference type="Proteomes" id="UP000190831"/>
    </source>
</evidence>
<keyword evidence="9" id="KW-1185">Reference proteome</keyword>
<feature type="domain" description="Ribosome recycling factor" evidence="7">
    <location>
        <begin position="70"/>
        <end position="234"/>
    </location>
</feature>
<evidence type="ECO:0000256" key="4">
    <source>
        <dbReference type="ARBA" id="ARBA00024909"/>
    </source>
</evidence>
<sequence length="235" mass="26107">MLPFVLGRQITPSYLQATRLFNCSAISAKKVKKGGKGKTAEVEEDVEVVDVKQYVKQATDEFNSILELHKRKLGELKVGTANPSIFNALKVGKNNAKFTDVATTSLKGRNNLIVTVFDPKDTKSVVSSILGAGLNLNPERIPDNEQQLKVALPPPTTESRKQTCKQLKAVFEEFKNSSSKQSLGHVRGEILKQLKKLDKKNDSVTKIIQEIERLHKDSTNKLQEQLKQAEKNVLG</sequence>
<dbReference type="InterPro" id="IPR002661">
    <property type="entry name" value="Ribosome_recyc_fac"/>
</dbReference>
<dbReference type="GO" id="GO:0006412">
    <property type="term" value="P:translation"/>
    <property type="evidence" value="ECO:0007669"/>
    <property type="project" value="UniProtKB-KW"/>
</dbReference>
<evidence type="ECO:0000313" key="8">
    <source>
        <dbReference type="EMBL" id="SCW02704.1"/>
    </source>
</evidence>
<protein>
    <recommendedName>
        <fullName evidence="2">Ribosome-recycling factor, mitochondrial</fullName>
    </recommendedName>
    <alternativeName>
        <fullName evidence="5">Ribosome-releasing factor, mitochondrial</fullName>
    </alternativeName>
</protein>
<dbReference type="PANTHER" id="PTHR20982">
    <property type="entry name" value="RIBOSOME RECYCLING FACTOR"/>
    <property type="match status" value="1"/>
</dbReference>
<dbReference type="OMA" id="PNNDQQL"/>
<accession>A0A1G4MFK2</accession>
<reference evidence="9" key="1">
    <citation type="submission" date="2016-03" db="EMBL/GenBank/DDBJ databases">
        <authorList>
            <person name="Devillers H."/>
        </authorList>
    </citation>
    <scope>NUCLEOTIDE SEQUENCE [LARGE SCALE GENOMIC DNA]</scope>
</reference>
<dbReference type="GO" id="GO:0043023">
    <property type="term" value="F:ribosomal large subunit binding"/>
    <property type="evidence" value="ECO:0007669"/>
    <property type="project" value="TreeGrafter"/>
</dbReference>
<comment type="function">
    <text evidence="4">Necessary for protein synthesis in mitochondria. Functions as a ribosome recycling factor in mitochondria.</text>
</comment>
<gene>
    <name evidence="8" type="ORF">LAFE_0F12442G</name>
</gene>
<dbReference type="Pfam" id="PF01765">
    <property type="entry name" value="RRF"/>
    <property type="match status" value="1"/>
</dbReference>
<proteinExistence type="inferred from homology"/>
<organism evidence="8 9">
    <name type="scientific">Lachancea fermentati</name>
    <name type="common">Zygosaccharomyces fermentati</name>
    <dbReference type="NCBI Taxonomy" id="4955"/>
    <lineage>
        <taxon>Eukaryota</taxon>
        <taxon>Fungi</taxon>
        <taxon>Dikarya</taxon>
        <taxon>Ascomycota</taxon>
        <taxon>Saccharomycotina</taxon>
        <taxon>Saccharomycetes</taxon>
        <taxon>Saccharomycetales</taxon>
        <taxon>Saccharomycetaceae</taxon>
        <taxon>Lachancea</taxon>
    </lineage>
</organism>
<dbReference type="PANTHER" id="PTHR20982:SF3">
    <property type="entry name" value="MITOCHONDRIAL RIBOSOME RECYCLING FACTOR PSEUDO 1"/>
    <property type="match status" value="1"/>
</dbReference>
<dbReference type="EMBL" id="LT598490">
    <property type="protein sequence ID" value="SCW02704.1"/>
    <property type="molecule type" value="Genomic_DNA"/>
</dbReference>
<dbReference type="Proteomes" id="UP000190831">
    <property type="component" value="Chromosome F"/>
</dbReference>
<dbReference type="SUPFAM" id="SSF55194">
    <property type="entry name" value="Ribosome recycling factor, RRF"/>
    <property type="match status" value="1"/>
</dbReference>
<evidence type="ECO:0000256" key="5">
    <source>
        <dbReference type="ARBA" id="ARBA00033107"/>
    </source>
</evidence>
<evidence type="ECO:0000256" key="1">
    <source>
        <dbReference type="ARBA" id="ARBA00005912"/>
    </source>
</evidence>
<dbReference type="InterPro" id="IPR023584">
    <property type="entry name" value="Ribosome_recyc_fac_dom"/>
</dbReference>
<keyword evidence="3" id="KW-0648">Protein biosynthesis</keyword>
<evidence type="ECO:0000259" key="7">
    <source>
        <dbReference type="Pfam" id="PF01765"/>
    </source>
</evidence>
<name>A0A1G4MFK2_LACFM</name>
<dbReference type="InterPro" id="IPR036191">
    <property type="entry name" value="RRF_sf"/>
</dbReference>